<comment type="subcellular location">
    <subcellularLocation>
        <location evidence="1">Nucleus</location>
    </subcellularLocation>
</comment>
<feature type="region of interest" description="Disordered" evidence="3">
    <location>
        <begin position="176"/>
        <end position="284"/>
    </location>
</feature>
<feature type="compositionally biased region" description="Acidic residues" evidence="3">
    <location>
        <begin position="176"/>
        <end position="189"/>
    </location>
</feature>
<feature type="compositionally biased region" description="Polar residues" evidence="3">
    <location>
        <begin position="101"/>
        <end position="113"/>
    </location>
</feature>
<dbReference type="Pfam" id="PF15458">
    <property type="entry name" value="NTR2"/>
    <property type="match status" value="1"/>
</dbReference>
<feature type="compositionally biased region" description="Basic residues" evidence="3">
    <location>
        <begin position="202"/>
        <end position="215"/>
    </location>
</feature>
<feature type="compositionally biased region" description="Low complexity" evidence="3">
    <location>
        <begin position="445"/>
        <end position="454"/>
    </location>
</feature>
<feature type="region of interest" description="Disordered" evidence="3">
    <location>
        <begin position="118"/>
        <end position="137"/>
    </location>
</feature>
<dbReference type="OrthoDB" id="429427at2759"/>
<dbReference type="Proteomes" id="UP000008743">
    <property type="component" value="Unassembled WGS sequence"/>
</dbReference>
<dbReference type="InterPro" id="IPR012890">
    <property type="entry name" value="GCFC2-like"/>
</dbReference>
<evidence type="ECO:0000313" key="5">
    <source>
        <dbReference type="Proteomes" id="UP000008743"/>
    </source>
</evidence>
<dbReference type="EMBL" id="KE346361">
    <property type="protein sequence ID" value="KJE90069.1"/>
    <property type="molecule type" value="Genomic_DNA"/>
</dbReference>
<dbReference type="eggNOG" id="KOG2136">
    <property type="taxonomic scope" value="Eukaryota"/>
</dbReference>
<gene>
    <name evidence="4" type="ORF">CAOG_001444</name>
</gene>
<reference evidence="5" key="1">
    <citation type="submission" date="2011-02" db="EMBL/GenBank/DDBJ databases">
        <title>The Genome Sequence of Capsaspora owczarzaki ATCC 30864.</title>
        <authorList>
            <person name="Russ C."/>
            <person name="Cuomo C."/>
            <person name="Burger G."/>
            <person name="Gray M.W."/>
            <person name="Holland P.W.H."/>
            <person name="King N."/>
            <person name="Lang F.B.F."/>
            <person name="Roger A.J."/>
            <person name="Ruiz-Trillo I."/>
            <person name="Young S.K."/>
            <person name="Zeng Q."/>
            <person name="Gargeya S."/>
            <person name="Alvarado L."/>
            <person name="Berlin A."/>
            <person name="Chapman S.B."/>
            <person name="Chen Z."/>
            <person name="Freedman E."/>
            <person name="Gellesch M."/>
            <person name="Goldberg J."/>
            <person name="Griggs A."/>
            <person name="Gujja S."/>
            <person name="Heilman E."/>
            <person name="Heiman D."/>
            <person name="Howarth C."/>
            <person name="Mehta T."/>
            <person name="Neiman D."/>
            <person name="Pearson M."/>
            <person name="Roberts A."/>
            <person name="Saif S."/>
            <person name="Shea T."/>
            <person name="Shenoy N."/>
            <person name="Sisk P."/>
            <person name="Stolte C."/>
            <person name="Sykes S."/>
            <person name="White J."/>
            <person name="Yandava C."/>
            <person name="Haas B."/>
            <person name="Nusbaum C."/>
            <person name="Birren B."/>
        </authorList>
    </citation>
    <scope>NUCLEOTIDE SEQUENCE</scope>
    <source>
        <strain evidence="5">ATCC 30864</strain>
    </source>
</reference>
<sequence>MTMMMMRKPTRTRNIRQKLVGEDDDSDDANNAVPTSATEESGSLRQHENNDDEQSTGAKRSDDAGRPDRAGHARHRNRSEDKDGDKDDEDEDEDDGPASIAKTTSTLFKRSSTGLRIAAAGSSSGSGGGGGATANRAVGGMRAGTATAAGLMSSSHHPVAATTNAAAAKSLMSFADDPDAMSSDADEEEARVRRAAKESLRKSQHHHHHHHHHRHDHSDEPQSSQSTKSHERSHRSRGEDSVREEDAPAVQRSLADIKAAYGIVDTPNTRPPASMPMQIDEDNADDGVLTGEAALNLADTQVPEFEQPFDEDRIPDANRIAEAKLRRERARKTGDYISLSEGAGLQDSRASLPAADDPAIGEEGHYGEYSGNRISFGVKSKHAEKMERAKIIRQALNEGMDDDNDDDTMDTASARGRGDEDDEDDEVRAWERAQIQKGGAAHVLAQATKAQQKQQRQHDQAPSDRGILGFRQPPQHDYMPNIAALPLPLPFEVAQGSINERLTDLRDALTHYEHKMARVQAEQTQVKGVISKLTDEIDVVSARLSYFQGVKDYVTDLLGCLDAKWPLIQAAEGSLNELFQAFGSLTTDVSVDDDALEAPVHRSRYDEQLVSVLGAAQRIFDDVLDDFGSLEFVIGKFDELRRLYPQMYSESYVSFFLPNLFSPYVSHALLAWHPLLGDAADITAMPWFGTIAAFAGRSASSTGAGALDANPDADLLLQSIEKSLLPRMLGVLMHVWNPFSLCQSSRALSVVSTLIQLADKSYSSAITQTFHTCLRDSVVQRIQEALELRPGHVNFPSPQAKAALLTDLANPTSVLTDWISLLPNASRDVS</sequence>
<feature type="compositionally biased region" description="Acidic residues" evidence="3">
    <location>
        <begin position="86"/>
        <end position="96"/>
    </location>
</feature>
<accession>A0A0D2X125</accession>
<organism evidence="4 5">
    <name type="scientific">Capsaspora owczarzaki (strain ATCC 30864)</name>
    <dbReference type="NCBI Taxonomy" id="595528"/>
    <lineage>
        <taxon>Eukaryota</taxon>
        <taxon>Filasterea</taxon>
        <taxon>Capsaspora</taxon>
    </lineage>
</organism>
<evidence type="ECO:0008006" key="6">
    <source>
        <dbReference type="Google" id="ProtNLM"/>
    </source>
</evidence>
<dbReference type="PANTHER" id="PTHR12214">
    <property type="entry name" value="GC-RICH SEQUENCE DNA-BINDING FACTOR"/>
    <property type="match status" value="1"/>
</dbReference>
<feature type="compositionally biased region" description="Acidic residues" evidence="3">
    <location>
        <begin position="399"/>
        <end position="409"/>
    </location>
</feature>
<keyword evidence="5" id="KW-1185">Reference proteome</keyword>
<dbReference type="RefSeq" id="XP_004364312.2">
    <property type="nucleotide sequence ID" value="XM_004364255.2"/>
</dbReference>
<dbReference type="GO" id="GO:0071008">
    <property type="term" value="C:U2-type post-mRNA release spliceosomal complex"/>
    <property type="evidence" value="ECO:0007669"/>
    <property type="project" value="InterPro"/>
</dbReference>
<dbReference type="InterPro" id="IPR028211">
    <property type="entry name" value="Ntr2"/>
</dbReference>
<proteinExistence type="predicted"/>
<dbReference type="InParanoid" id="A0A0D2X125"/>
<feature type="region of interest" description="Disordered" evidence="3">
    <location>
        <begin position="343"/>
        <end position="366"/>
    </location>
</feature>
<dbReference type="GO" id="GO:0000390">
    <property type="term" value="P:spliceosomal complex disassembly"/>
    <property type="evidence" value="ECO:0007669"/>
    <property type="project" value="InterPro"/>
</dbReference>
<evidence type="ECO:0000256" key="2">
    <source>
        <dbReference type="ARBA" id="ARBA00023242"/>
    </source>
</evidence>
<dbReference type="AlphaFoldDB" id="A0A0D2X125"/>
<evidence type="ECO:0000256" key="3">
    <source>
        <dbReference type="SAM" id="MobiDB-lite"/>
    </source>
</evidence>
<dbReference type="PANTHER" id="PTHR12214:SF0">
    <property type="entry name" value="LD29489P"/>
    <property type="match status" value="1"/>
</dbReference>
<evidence type="ECO:0000256" key="1">
    <source>
        <dbReference type="ARBA" id="ARBA00004123"/>
    </source>
</evidence>
<protein>
    <recommendedName>
        <fullName evidence="6">GCF C-terminal domain-containing protein</fullName>
    </recommendedName>
</protein>
<feature type="compositionally biased region" description="Polar residues" evidence="3">
    <location>
        <begin position="32"/>
        <end position="44"/>
    </location>
</feature>
<dbReference type="PhylomeDB" id="A0A0D2X125"/>
<keyword evidence="2" id="KW-0539">Nucleus</keyword>
<feature type="region of interest" description="Disordered" evidence="3">
    <location>
        <begin position="396"/>
        <end position="425"/>
    </location>
</feature>
<dbReference type="GO" id="GO:0003677">
    <property type="term" value="F:DNA binding"/>
    <property type="evidence" value="ECO:0007669"/>
    <property type="project" value="InterPro"/>
</dbReference>
<feature type="region of interest" description="Disordered" evidence="3">
    <location>
        <begin position="438"/>
        <end position="467"/>
    </location>
</feature>
<feature type="region of interest" description="Disordered" evidence="3">
    <location>
        <begin position="1"/>
        <end position="113"/>
    </location>
</feature>
<evidence type="ECO:0000313" key="4">
    <source>
        <dbReference type="EMBL" id="KJE90069.1"/>
    </source>
</evidence>
<feature type="compositionally biased region" description="Basic and acidic residues" evidence="3">
    <location>
        <begin position="190"/>
        <end position="201"/>
    </location>
</feature>
<feature type="compositionally biased region" description="Basic and acidic residues" evidence="3">
    <location>
        <begin position="236"/>
        <end position="246"/>
    </location>
</feature>
<feature type="compositionally biased region" description="Basic and acidic residues" evidence="3">
    <location>
        <begin position="59"/>
        <end position="71"/>
    </location>
</feature>
<dbReference type="STRING" id="595528.A0A0D2X125"/>
<name>A0A0D2X125_CAPO3</name>